<dbReference type="GO" id="GO:0005886">
    <property type="term" value="C:plasma membrane"/>
    <property type="evidence" value="ECO:0007669"/>
    <property type="project" value="UniProtKB-SubCell"/>
</dbReference>
<keyword evidence="9" id="KW-0375">Hydrogen ion transport</keyword>
<evidence type="ECO:0000256" key="3">
    <source>
        <dbReference type="ARBA" id="ARBA00005712"/>
    </source>
</evidence>
<dbReference type="InterPro" id="IPR020546">
    <property type="entry name" value="ATP_synth_F1_dsu/esu_N"/>
</dbReference>
<accession>A0A5E6MFH8</accession>
<name>A0A5E6MFH8_9BACT</name>
<dbReference type="InterPro" id="IPR036771">
    <property type="entry name" value="ATPsynth_dsu/esu_N"/>
</dbReference>
<dbReference type="SUPFAM" id="SSF51344">
    <property type="entry name" value="Epsilon subunit of F1F0-ATP synthase N-terminal domain"/>
    <property type="match status" value="1"/>
</dbReference>
<evidence type="ECO:0000256" key="8">
    <source>
        <dbReference type="ARBA" id="ARBA00023310"/>
    </source>
</evidence>
<dbReference type="PANTHER" id="PTHR13822:SF10">
    <property type="entry name" value="ATP SYNTHASE EPSILON CHAIN, CHLOROPLASTIC"/>
    <property type="match status" value="1"/>
</dbReference>
<comment type="subunit">
    <text evidence="9 10">F-type ATPases have 2 components, CF(1) - the catalytic core - and CF(0) - the membrane proton channel. CF(1) has five subunits: alpha(3), beta(3), gamma(1), delta(1), epsilon(1). CF(0) has three main subunits: a, b and c.</text>
</comment>
<dbReference type="HAMAP" id="MF_00530">
    <property type="entry name" value="ATP_synth_epsil_bac"/>
    <property type="match status" value="1"/>
</dbReference>
<proteinExistence type="inferred from homology"/>
<dbReference type="GO" id="GO:0045259">
    <property type="term" value="C:proton-transporting ATP synthase complex"/>
    <property type="evidence" value="ECO:0007669"/>
    <property type="project" value="UniProtKB-KW"/>
</dbReference>
<evidence type="ECO:0000256" key="10">
    <source>
        <dbReference type="RuleBase" id="RU003656"/>
    </source>
</evidence>
<evidence type="ECO:0000256" key="7">
    <source>
        <dbReference type="ARBA" id="ARBA00023196"/>
    </source>
</evidence>
<dbReference type="Gene3D" id="2.60.15.10">
    <property type="entry name" value="F0F1 ATP synthase delta/epsilon subunit, N-terminal"/>
    <property type="match status" value="1"/>
</dbReference>
<keyword evidence="8 9" id="KW-0066">ATP synthesis</keyword>
<sequence length="137" mass="15129">MSQLQVHIVTPEGVRFAQDAEMVTLPGVEGEMGVFANHEPLITRIVPGELVLQTGEERKVLAVGEGFVRISADRVVLLCDMALYEEEIEEAKVAEAVERAQQALRQKELGEEEQAATAALLARSLAQLKVKRRRRPA</sequence>
<feature type="domain" description="ATP synthase F1 complex delta/epsilon subunit N-terminal" evidence="11">
    <location>
        <begin position="4"/>
        <end position="82"/>
    </location>
</feature>
<keyword evidence="7 9" id="KW-0139">CF(1)</keyword>
<gene>
    <name evidence="12" type="primary">ATPF1E</name>
    <name evidence="9 12" type="synonym">atpC</name>
    <name evidence="12" type="ORF">MAMT_02035</name>
</gene>
<dbReference type="RefSeq" id="WP_142660870.1">
    <property type="nucleotide sequence ID" value="NZ_CABFVA020000116.1"/>
</dbReference>
<evidence type="ECO:0000256" key="2">
    <source>
        <dbReference type="ARBA" id="ARBA00004184"/>
    </source>
</evidence>
<keyword evidence="9" id="KW-1003">Cell membrane</keyword>
<keyword evidence="4 9" id="KW-0813">Transport</keyword>
<evidence type="ECO:0000313" key="13">
    <source>
        <dbReference type="Proteomes" id="UP000334923"/>
    </source>
</evidence>
<evidence type="ECO:0000256" key="1">
    <source>
        <dbReference type="ARBA" id="ARBA00003543"/>
    </source>
</evidence>
<keyword evidence="13" id="KW-1185">Reference proteome</keyword>
<dbReference type="Proteomes" id="UP000334923">
    <property type="component" value="Unassembled WGS sequence"/>
</dbReference>
<dbReference type="Pfam" id="PF02823">
    <property type="entry name" value="ATP-synt_DE_N"/>
    <property type="match status" value="1"/>
</dbReference>
<evidence type="ECO:0000256" key="4">
    <source>
        <dbReference type="ARBA" id="ARBA00022448"/>
    </source>
</evidence>
<evidence type="ECO:0000259" key="11">
    <source>
        <dbReference type="Pfam" id="PF02823"/>
    </source>
</evidence>
<dbReference type="GO" id="GO:0012505">
    <property type="term" value="C:endomembrane system"/>
    <property type="evidence" value="ECO:0007669"/>
    <property type="project" value="UniProtKB-SubCell"/>
</dbReference>
<evidence type="ECO:0000256" key="6">
    <source>
        <dbReference type="ARBA" id="ARBA00023136"/>
    </source>
</evidence>
<dbReference type="OrthoDB" id="9804110at2"/>
<dbReference type="EMBL" id="CABFVA020000116">
    <property type="protein sequence ID" value="VVM07990.1"/>
    <property type="molecule type" value="Genomic_DNA"/>
</dbReference>
<keyword evidence="6 9" id="KW-0472">Membrane</keyword>
<protein>
    <recommendedName>
        <fullName evidence="9">ATP synthase epsilon chain</fullName>
    </recommendedName>
    <alternativeName>
        <fullName evidence="9">ATP synthase F1 sector epsilon subunit</fullName>
    </alternativeName>
    <alternativeName>
        <fullName evidence="9">F-ATPase epsilon subunit</fullName>
    </alternativeName>
</protein>
<dbReference type="GO" id="GO:0005524">
    <property type="term" value="F:ATP binding"/>
    <property type="evidence" value="ECO:0007669"/>
    <property type="project" value="UniProtKB-UniRule"/>
</dbReference>
<dbReference type="InterPro" id="IPR001469">
    <property type="entry name" value="ATP_synth_F1_dsu/esu"/>
</dbReference>
<organism evidence="12 13">
    <name type="scientific">Methylacidimicrobium tartarophylax</name>
    <dbReference type="NCBI Taxonomy" id="1041768"/>
    <lineage>
        <taxon>Bacteria</taxon>
        <taxon>Pseudomonadati</taxon>
        <taxon>Verrucomicrobiota</taxon>
        <taxon>Methylacidimicrobium</taxon>
    </lineage>
</organism>
<comment type="function">
    <text evidence="1 9">Produces ATP from ADP in the presence of a proton gradient across the membrane.</text>
</comment>
<comment type="subcellular location">
    <subcellularLocation>
        <location evidence="9">Cell membrane</location>
        <topology evidence="9">Peripheral membrane protein</topology>
    </subcellularLocation>
    <subcellularLocation>
        <location evidence="2">Endomembrane system</location>
        <topology evidence="2">Peripheral membrane protein</topology>
    </subcellularLocation>
</comment>
<keyword evidence="5 9" id="KW-0406">Ion transport</keyword>
<dbReference type="PANTHER" id="PTHR13822">
    <property type="entry name" value="ATP SYNTHASE DELTA/EPSILON CHAIN"/>
    <property type="match status" value="1"/>
</dbReference>
<reference evidence="12 13" key="1">
    <citation type="submission" date="2019-09" db="EMBL/GenBank/DDBJ databases">
        <authorList>
            <person name="Cremers G."/>
        </authorList>
    </citation>
    <scope>NUCLEOTIDE SEQUENCE [LARGE SCALE GENOMIC DNA]</scope>
    <source>
        <strain evidence="12">4A</strain>
    </source>
</reference>
<evidence type="ECO:0000256" key="5">
    <source>
        <dbReference type="ARBA" id="ARBA00023065"/>
    </source>
</evidence>
<dbReference type="CDD" id="cd12152">
    <property type="entry name" value="F1-ATPase_delta"/>
    <property type="match status" value="1"/>
</dbReference>
<evidence type="ECO:0000313" key="12">
    <source>
        <dbReference type="EMBL" id="VVM07990.1"/>
    </source>
</evidence>
<dbReference type="NCBIfam" id="TIGR01216">
    <property type="entry name" value="ATP_synt_epsi"/>
    <property type="match status" value="1"/>
</dbReference>
<dbReference type="AlphaFoldDB" id="A0A5E6MFH8"/>
<comment type="similarity">
    <text evidence="3 9 10">Belongs to the ATPase epsilon chain family.</text>
</comment>
<evidence type="ECO:0000256" key="9">
    <source>
        <dbReference type="HAMAP-Rule" id="MF_00530"/>
    </source>
</evidence>
<dbReference type="GO" id="GO:0046933">
    <property type="term" value="F:proton-transporting ATP synthase activity, rotational mechanism"/>
    <property type="evidence" value="ECO:0007669"/>
    <property type="project" value="UniProtKB-UniRule"/>
</dbReference>